<sequence length="469" mass="51548">MMGERALSRRRALQASLAVGAGAAAAARASAPAAADEEAGHARPDGSYARNTELVGFTDMDRRPALKMAVREVAGRWYLYTGHQQHGGWSIVDVTDPARPRMVRFIKGPAHTLTLQMDLHGDTMVTALEKIFPEEADPDPGAPYEEGVLIWDIADPVRPRRLGHFRTGGTGTHRNLYPGGRYVHLAAGMPGHQGNIYVILDIADRSRPREAGRWWVPGQREDEAALRDGDTAWRPGHPAGCCAAPASVSLHGPPYPTRDGLVYLPYGGAGLIVLDISDVSRPRPVGRLSFSPPFHDHLGVHGVLPVPERGIAFANSENITYGEGPAHHASIVDISDPRKPYLLSLFPEPVPPPGAPYEDFTTRGGWRGPHNINHHQHHPAVRRQDGLFYIAHFNAGLRIYDVSNKRLPREVGFYMPPDPKERLGMLPVGDLVLQTDDVVVDRRGFIYISHKNDGVYIVRYTGPVPKEDR</sequence>
<dbReference type="InterPro" id="IPR006311">
    <property type="entry name" value="TAT_signal"/>
</dbReference>
<accession>A0A926KZP8</accession>
<proteinExistence type="predicted"/>
<evidence type="ECO:0000313" key="1">
    <source>
        <dbReference type="EMBL" id="MBD0417732.1"/>
    </source>
</evidence>
<protein>
    <recommendedName>
        <fullName evidence="3">LVIVD repeat-containing protein</fullName>
    </recommendedName>
</protein>
<keyword evidence="2" id="KW-1185">Reference proteome</keyword>
<comment type="caution">
    <text evidence="1">The sequence shown here is derived from an EMBL/GenBank/DDBJ whole genome shotgun (WGS) entry which is preliminary data.</text>
</comment>
<dbReference type="Pfam" id="PF08309">
    <property type="entry name" value="LVIVD"/>
    <property type="match status" value="2"/>
</dbReference>
<reference evidence="1" key="2">
    <citation type="submission" date="2020-09" db="EMBL/GenBank/DDBJ databases">
        <authorList>
            <person name="Luo X."/>
        </authorList>
    </citation>
    <scope>NUCLEOTIDE SEQUENCE</scope>
    <source>
        <strain evidence="1">TRM S81-3</strain>
    </source>
</reference>
<evidence type="ECO:0000313" key="2">
    <source>
        <dbReference type="Proteomes" id="UP000621210"/>
    </source>
</evidence>
<reference evidence="1" key="1">
    <citation type="submission" date="2020-09" db="EMBL/GenBank/DDBJ databases">
        <title>Streptomyces grisecoloratus sp. nov., isolated from cotton soil.</title>
        <authorList>
            <person name="Xing L."/>
        </authorList>
    </citation>
    <scope>NUCLEOTIDE SEQUENCE</scope>
    <source>
        <strain evidence="1">TRM S81-3</strain>
    </source>
</reference>
<dbReference type="EMBL" id="JACVQF010000025">
    <property type="protein sequence ID" value="MBD0417732.1"/>
    <property type="molecule type" value="Genomic_DNA"/>
</dbReference>
<organism evidence="1 2">
    <name type="scientific">Streptomyces griseicoloratus</name>
    <dbReference type="NCBI Taxonomy" id="2752516"/>
    <lineage>
        <taxon>Bacteria</taxon>
        <taxon>Bacillati</taxon>
        <taxon>Actinomycetota</taxon>
        <taxon>Actinomycetes</taxon>
        <taxon>Kitasatosporales</taxon>
        <taxon>Streptomycetaceae</taxon>
        <taxon>Streptomyces</taxon>
    </lineage>
</organism>
<evidence type="ECO:0008006" key="3">
    <source>
        <dbReference type="Google" id="ProtNLM"/>
    </source>
</evidence>
<name>A0A926KZP8_9ACTN</name>
<dbReference type="InterPro" id="IPR013211">
    <property type="entry name" value="LVIVD"/>
</dbReference>
<dbReference type="PROSITE" id="PS51318">
    <property type="entry name" value="TAT"/>
    <property type="match status" value="1"/>
</dbReference>
<dbReference type="Proteomes" id="UP000621210">
    <property type="component" value="Unassembled WGS sequence"/>
</dbReference>
<gene>
    <name evidence="1" type="ORF">H0H10_00760</name>
</gene>
<dbReference type="AlphaFoldDB" id="A0A926KZP8"/>